<name>A0A9W9U2R6_9EURO</name>
<organism evidence="2 3">
    <name type="scientific">Penicillium atrosanguineum</name>
    <dbReference type="NCBI Taxonomy" id="1132637"/>
    <lineage>
        <taxon>Eukaryota</taxon>
        <taxon>Fungi</taxon>
        <taxon>Dikarya</taxon>
        <taxon>Ascomycota</taxon>
        <taxon>Pezizomycotina</taxon>
        <taxon>Eurotiomycetes</taxon>
        <taxon>Eurotiomycetidae</taxon>
        <taxon>Eurotiales</taxon>
        <taxon>Aspergillaceae</taxon>
        <taxon>Penicillium</taxon>
    </lineage>
</organism>
<accession>A0A9W9U2R6</accession>
<keyword evidence="3" id="KW-1185">Reference proteome</keyword>
<dbReference type="AlphaFoldDB" id="A0A9W9U2R6"/>
<protein>
    <recommendedName>
        <fullName evidence="4">Myb-like domain-containing protein</fullName>
    </recommendedName>
</protein>
<evidence type="ECO:0008006" key="4">
    <source>
        <dbReference type="Google" id="ProtNLM"/>
    </source>
</evidence>
<feature type="compositionally biased region" description="Basic residues" evidence="1">
    <location>
        <begin position="69"/>
        <end position="79"/>
    </location>
</feature>
<feature type="region of interest" description="Disordered" evidence="1">
    <location>
        <begin position="54"/>
        <end position="101"/>
    </location>
</feature>
<evidence type="ECO:0000313" key="2">
    <source>
        <dbReference type="EMBL" id="KAJ5308479.1"/>
    </source>
</evidence>
<gene>
    <name evidence="2" type="ORF">N7476_009135</name>
</gene>
<dbReference type="Proteomes" id="UP001147746">
    <property type="component" value="Unassembled WGS sequence"/>
</dbReference>
<dbReference type="Gene3D" id="1.10.10.60">
    <property type="entry name" value="Homeodomain-like"/>
    <property type="match status" value="1"/>
</dbReference>
<evidence type="ECO:0000313" key="3">
    <source>
        <dbReference type="Proteomes" id="UP001147746"/>
    </source>
</evidence>
<feature type="compositionally biased region" description="Acidic residues" evidence="1">
    <location>
        <begin position="88"/>
        <end position="101"/>
    </location>
</feature>
<comment type="caution">
    <text evidence="2">The sequence shown here is derived from an EMBL/GenBank/DDBJ whole genome shotgun (WGS) entry which is preliminary data.</text>
</comment>
<proteinExistence type="predicted"/>
<dbReference type="EMBL" id="JAPZBO010000008">
    <property type="protein sequence ID" value="KAJ5308479.1"/>
    <property type="molecule type" value="Genomic_DNA"/>
</dbReference>
<reference evidence="2" key="2">
    <citation type="journal article" date="2023" name="IMA Fungus">
        <title>Comparative genomic study of the Penicillium genus elucidates a diverse pangenome and 15 lateral gene transfer events.</title>
        <authorList>
            <person name="Petersen C."/>
            <person name="Sorensen T."/>
            <person name="Nielsen M.R."/>
            <person name="Sondergaard T.E."/>
            <person name="Sorensen J.L."/>
            <person name="Fitzpatrick D.A."/>
            <person name="Frisvad J.C."/>
            <person name="Nielsen K.L."/>
        </authorList>
    </citation>
    <scope>NUCLEOTIDE SEQUENCE</scope>
    <source>
        <strain evidence="2">IBT 21472</strain>
    </source>
</reference>
<reference evidence="2" key="1">
    <citation type="submission" date="2022-12" db="EMBL/GenBank/DDBJ databases">
        <authorList>
            <person name="Petersen C."/>
        </authorList>
    </citation>
    <scope>NUCLEOTIDE SEQUENCE</scope>
    <source>
        <strain evidence="2">IBT 21472</strain>
    </source>
</reference>
<evidence type="ECO:0000256" key="1">
    <source>
        <dbReference type="SAM" id="MobiDB-lite"/>
    </source>
</evidence>
<sequence length="101" mass="11026">MVTWSHEADKRLLVEIYSAGPSSIDWEDVARRFGDGCTVQAIRQHIRVLKRQIEASSKETSAAGSGVSKAKRAGTGHKPLKGDKEQVDSDIEDSTAQSDEN</sequence>